<keyword evidence="1" id="KW-0812">Transmembrane</keyword>
<protein>
    <submittedName>
        <fullName evidence="2">Uncharacterized protein</fullName>
    </submittedName>
</protein>
<keyword evidence="1" id="KW-1133">Transmembrane helix</keyword>
<keyword evidence="3" id="KW-1185">Reference proteome</keyword>
<feature type="transmembrane region" description="Helical" evidence="1">
    <location>
        <begin position="35"/>
        <end position="53"/>
    </location>
</feature>
<sequence length="68" mass="7171">MNAIKKALTTPKFWIIAVSLTLLVMATAAAEPFSLFAWVSWTALLAAIVAVAYDSAVPTQSQHPAGTP</sequence>
<evidence type="ECO:0000313" key="2">
    <source>
        <dbReference type="EMBL" id="MBP2318149.1"/>
    </source>
</evidence>
<gene>
    <name evidence="2" type="ORF">JOF45_001168</name>
</gene>
<dbReference type="RefSeq" id="WP_210048484.1">
    <property type="nucleotide sequence ID" value="NZ_JAGINX010000001.1"/>
</dbReference>
<dbReference type="Proteomes" id="UP001519331">
    <property type="component" value="Unassembled WGS sequence"/>
</dbReference>
<feature type="transmembrane region" description="Helical" evidence="1">
    <location>
        <begin position="12"/>
        <end position="29"/>
    </location>
</feature>
<evidence type="ECO:0000256" key="1">
    <source>
        <dbReference type="SAM" id="Phobius"/>
    </source>
</evidence>
<organism evidence="2 3">
    <name type="scientific">Nesterenkonia lacusekhoensis</name>
    <dbReference type="NCBI Taxonomy" id="150832"/>
    <lineage>
        <taxon>Bacteria</taxon>
        <taxon>Bacillati</taxon>
        <taxon>Actinomycetota</taxon>
        <taxon>Actinomycetes</taxon>
        <taxon>Micrococcales</taxon>
        <taxon>Micrococcaceae</taxon>
        <taxon>Nesterenkonia</taxon>
    </lineage>
</organism>
<reference evidence="2 3" key="1">
    <citation type="submission" date="2021-03" db="EMBL/GenBank/DDBJ databases">
        <title>Sequencing the genomes of 1000 actinobacteria strains.</title>
        <authorList>
            <person name="Klenk H.-P."/>
        </authorList>
    </citation>
    <scope>NUCLEOTIDE SEQUENCE [LARGE SCALE GENOMIC DNA]</scope>
    <source>
        <strain evidence="2 3">DSM 12544</strain>
    </source>
</reference>
<dbReference type="EMBL" id="JAGINX010000001">
    <property type="protein sequence ID" value="MBP2318149.1"/>
    <property type="molecule type" value="Genomic_DNA"/>
</dbReference>
<keyword evidence="1" id="KW-0472">Membrane</keyword>
<comment type="caution">
    <text evidence="2">The sequence shown here is derived from an EMBL/GenBank/DDBJ whole genome shotgun (WGS) entry which is preliminary data.</text>
</comment>
<name>A0ABS4T124_9MICC</name>
<evidence type="ECO:0000313" key="3">
    <source>
        <dbReference type="Proteomes" id="UP001519331"/>
    </source>
</evidence>
<accession>A0ABS4T124</accession>
<proteinExistence type="predicted"/>